<dbReference type="InterPro" id="IPR035965">
    <property type="entry name" value="PAS-like_dom_sf"/>
</dbReference>
<keyword evidence="11" id="KW-0812">Transmembrane</keyword>
<keyword evidence="17" id="KW-1185">Reference proteome</keyword>
<dbReference type="PROSITE" id="PS50110">
    <property type="entry name" value="RESPONSE_REGULATORY"/>
    <property type="match status" value="1"/>
</dbReference>
<dbReference type="InterPro" id="IPR011006">
    <property type="entry name" value="CheY-like_superfamily"/>
</dbReference>
<dbReference type="SMART" id="SM00448">
    <property type="entry name" value="REC"/>
    <property type="match status" value="1"/>
</dbReference>
<dbReference type="InterPro" id="IPR013767">
    <property type="entry name" value="PAS_fold"/>
</dbReference>
<dbReference type="NCBIfam" id="TIGR00229">
    <property type="entry name" value="sensory_box"/>
    <property type="match status" value="1"/>
</dbReference>
<sequence length="1232" mass="136559">MFVSGIIHPAVQCDMSIPFRKTAIILMVSLCFLLFMAGFAHPSEQLIDGKPVITSAAEIDYPPFSLLDREGRADGFSVQLLRSALAAMGREASFRIGPWQEVRGWLETGEVEALPLVGQTPEREELFDFTFPYMSLHGAIVVRQGTDDIEDLHDLRGKQVAVMRGDNAEEFLRRENLGYSIVTTSTFEEALQELSSGLHDAVVIQRLVGLRLIQESGLTNLKIVNKPIEGFRQDFSFAVREGDRETLALLNEGLALVMADGTYHHLHATWFARYELPDRAIIIGGDHNYPPYEYLDENGEPAGHNVDLTRAIAKALNLDVVIRLGPWTEVRAALERGEIDGLQGMFYSPERDLKFDFTPAHSVNHYIAVTRLNRPEPPDTWEQFQGLTVAVQKGDLIHEHIQEQALIEQIIETGSMEEALRLVIESKADAALVSRLTALHYKERLGWQELTIGREALFSPDYCYAVAPTNGALLAHLSEGLQLVKESGEYQRIKEKWMGISDRSTPLLVLTYMAMVAIPLLLVLGAAALWNGSLRRQVNQRTRELLHSTEYQRALVTCSPVALYSIDLDGMVLTWNNSAERLFGWGEDEVIGKPLPIVPEDKQEESAFFRRSIHGGQVFSGIEVVRQKKDGSLFNGRLSLAPIKNDSGVTVGVMEAMEDVTDLLLARQNIIHLNHVLRAIRNINQLIVREQDPIQLIEKSCAVLTGSRGYRSTLLVLFNEDGAPHAWAHTGDEACTGKLDDRLKRGEIPPCCQTTAAANTPAATTPDGSLCSRCFLPPTTDCRKKHLLCARLHHQGVILGHLVATQDPDITLDEEEQQLFTELAQDLSYALHMLQKKQEFDASEQQRKSLEQQLLHAQKMESVGRLAGGIAHDYNNMLSVIIGNAELMLDTLPPDAPGHEELREIIEAADRSAEITRQLLAFARKQTVSPQIIDLNETVERSLKMLRRLIGEHIELIWRPSSHVGTIKIDPIQIDQLLTNLCVNARDAIPDTGTITIETDSRTIDEDYCVTHADYVPGDFVMLAVSDTGIGMTRDQMNNVFEPFFTTKPLGEGTGLGLSTVYGIVKQNDGFINVYSEPGEGTTFKIYLPLLATPAENDQAREPSRATLQAAGETILVVEDDPAILRLTGKLLQDLGYRPLLADSVEKALELAATAETLHLLLTDVIMPRMNGAELAASIGALRPGIKVIFMSGYTADVIAHKGVLNDDVTYIQKPFSRNGLAVTLKKALTDA</sequence>
<dbReference type="InterPro" id="IPR001638">
    <property type="entry name" value="Solute-binding_3/MltF_N"/>
</dbReference>
<keyword evidence="8" id="KW-0902">Two-component regulatory system</keyword>
<evidence type="ECO:0000256" key="5">
    <source>
        <dbReference type="ARBA" id="ARBA00022741"/>
    </source>
</evidence>
<dbReference type="SUPFAM" id="SSF55785">
    <property type="entry name" value="PYP-like sensor domain (PAS domain)"/>
    <property type="match status" value="1"/>
</dbReference>
<keyword evidence="5" id="KW-0547">Nucleotide-binding</keyword>
<dbReference type="SMART" id="SM00387">
    <property type="entry name" value="HATPase_c"/>
    <property type="match status" value="1"/>
</dbReference>
<dbReference type="SMART" id="SM00091">
    <property type="entry name" value="PAS"/>
    <property type="match status" value="1"/>
</dbReference>
<dbReference type="InterPro" id="IPR001789">
    <property type="entry name" value="Sig_transdc_resp-reg_receiver"/>
</dbReference>
<evidence type="ECO:0000259" key="13">
    <source>
        <dbReference type="PROSITE" id="PS50110"/>
    </source>
</evidence>
<evidence type="ECO:0000256" key="6">
    <source>
        <dbReference type="ARBA" id="ARBA00022777"/>
    </source>
</evidence>
<evidence type="ECO:0000259" key="14">
    <source>
        <dbReference type="PROSITE" id="PS50112"/>
    </source>
</evidence>
<evidence type="ECO:0000256" key="2">
    <source>
        <dbReference type="ARBA" id="ARBA00012438"/>
    </source>
</evidence>
<evidence type="ECO:0000256" key="7">
    <source>
        <dbReference type="ARBA" id="ARBA00022840"/>
    </source>
</evidence>
<dbReference type="Gene3D" id="3.30.450.20">
    <property type="entry name" value="PAS domain"/>
    <property type="match status" value="1"/>
</dbReference>
<name>A0ABN6M9V0_9BACT</name>
<evidence type="ECO:0000256" key="10">
    <source>
        <dbReference type="SAM" id="Coils"/>
    </source>
</evidence>
<feature type="domain" description="Response regulatory" evidence="13">
    <location>
        <begin position="1114"/>
        <end position="1229"/>
    </location>
</feature>
<dbReference type="SMART" id="SM00062">
    <property type="entry name" value="PBPb"/>
    <property type="match status" value="2"/>
</dbReference>
<gene>
    <name evidence="16" type="ORF">DPPLL_27130</name>
</gene>
<dbReference type="PRINTS" id="PR00344">
    <property type="entry name" value="BCTRLSENSOR"/>
</dbReference>
<dbReference type="InterPro" id="IPR003018">
    <property type="entry name" value="GAF"/>
</dbReference>
<evidence type="ECO:0000313" key="17">
    <source>
        <dbReference type="Proteomes" id="UP000830055"/>
    </source>
</evidence>
<reference evidence="16 17" key="1">
    <citation type="submission" date="2022-01" db="EMBL/GenBank/DDBJ databases">
        <title>Desulfofustis limnae sp. nov., a novel mesophilic sulfate-reducing bacterium isolated from marsh soil.</title>
        <authorList>
            <person name="Watanabe M."/>
            <person name="Takahashi A."/>
            <person name="Kojima H."/>
            <person name="Fukui M."/>
        </authorList>
    </citation>
    <scope>NUCLEOTIDE SEQUENCE [LARGE SCALE GENOMIC DNA]</scope>
    <source>
        <strain evidence="16 17">PPLL</strain>
    </source>
</reference>
<dbReference type="InterPro" id="IPR029016">
    <property type="entry name" value="GAF-like_dom_sf"/>
</dbReference>
<feature type="modified residue" description="4-aspartylphosphate" evidence="9">
    <location>
        <position position="1164"/>
    </location>
</feature>
<evidence type="ECO:0000313" key="16">
    <source>
        <dbReference type="EMBL" id="BDD88348.1"/>
    </source>
</evidence>
<dbReference type="InterPro" id="IPR004358">
    <property type="entry name" value="Sig_transdc_His_kin-like_C"/>
</dbReference>
<dbReference type="Pfam" id="PF00512">
    <property type="entry name" value="HisKA"/>
    <property type="match status" value="1"/>
</dbReference>
<dbReference type="InterPro" id="IPR005467">
    <property type="entry name" value="His_kinase_dom"/>
</dbReference>
<feature type="domain" description="PAS" evidence="14">
    <location>
        <begin position="548"/>
        <end position="593"/>
    </location>
</feature>
<evidence type="ECO:0000256" key="1">
    <source>
        <dbReference type="ARBA" id="ARBA00000085"/>
    </source>
</evidence>
<evidence type="ECO:0000256" key="3">
    <source>
        <dbReference type="ARBA" id="ARBA00022553"/>
    </source>
</evidence>
<dbReference type="SUPFAM" id="SSF55781">
    <property type="entry name" value="GAF domain-like"/>
    <property type="match status" value="1"/>
</dbReference>
<dbReference type="InterPro" id="IPR000700">
    <property type="entry name" value="PAS-assoc_C"/>
</dbReference>
<organism evidence="16 17">
    <name type="scientific">Desulfofustis limnaeus</name>
    <dbReference type="NCBI Taxonomy" id="2740163"/>
    <lineage>
        <taxon>Bacteria</taxon>
        <taxon>Pseudomonadati</taxon>
        <taxon>Thermodesulfobacteriota</taxon>
        <taxon>Desulfobulbia</taxon>
        <taxon>Desulfobulbales</taxon>
        <taxon>Desulfocapsaceae</taxon>
        <taxon>Desulfofustis</taxon>
    </lineage>
</organism>
<evidence type="ECO:0000256" key="11">
    <source>
        <dbReference type="SAM" id="Phobius"/>
    </source>
</evidence>
<dbReference type="Pfam" id="PF02518">
    <property type="entry name" value="HATPase_c"/>
    <property type="match status" value="1"/>
</dbReference>
<proteinExistence type="predicted"/>
<evidence type="ECO:0000256" key="4">
    <source>
        <dbReference type="ARBA" id="ARBA00022679"/>
    </source>
</evidence>
<accession>A0ABN6M9V0</accession>
<evidence type="ECO:0000256" key="8">
    <source>
        <dbReference type="ARBA" id="ARBA00023012"/>
    </source>
</evidence>
<dbReference type="Proteomes" id="UP000830055">
    <property type="component" value="Chromosome"/>
</dbReference>
<comment type="catalytic activity">
    <reaction evidence="1">
        <text>ATP + protein L-histidine = ADP + protein N-phospho-L-histidine.</text>
        <dbReference type="EC" id="2.7.13.3"/>
    </reaction>
</comment>
<dbReference type="SUPFAM" id="SSF52172">
    <property type="entry name" value="CheY-like"/>
    <property type="match status" value="1"/>
</dbReference>
<dbReference type="InterPro" id="IPR000014">
    <property type="entry name" value="PAS"/>
</dbReference>
<keyword evidence="10" id="KW-0175">Coiled coil</keyword>
<keyword evidence="11" id="KW-0472">Membrane</keyword>
<dbReference type="Pfam" id="PF00989">
    <property type="entry name" value="PAS"/>
    <property type="match status" value="1"/>
</dbReference>
<keyword evidence="6" id="KW-0418">Kinase</keyword>
<dbReference type="Pfam" id="PF00497">
    <property type="entry name" value="SBP_bac_3"/>
    <property type="match status" value="2"/>
</dbReference>
<keyword evidence="4" id="KW-0808">Transferase</keyword>
<keyword evidence="11" id="KW-1133">Transmembrane helix</keyword>
<dbReference type="PANTHER" id="PTHR43065">
    <property type="entry name" value="SENSOR HISTIDINE KINASE"/>
    <property type="match status" value="1"/>
</dbReference>
<keyword evidence="3 9" id="KW-0597">Phosphoprotein</keyword>
<dbReference type="InterPro" id="IPR036890">
    <property type="entry name" value="HATPase_C_sf"/>
</dbReference>
<dbReference type="CDD" id="cd00130">
    <property type="entry name" value="PAS"/>
    <property type="match status" value="1"/>
</dbReference>
<dbReference type="PROSITE" id="PS50113">
    <property type="entry name" value="PAC"/>
    <property type="match status" value="1"/>
</dbReference>
<feature type="domain" description="Histidine kinase" evidence="12">
    <location>
        <begin position="869"/>
        <end position="1092"/>
    </location>
</feature>
<dbReference type="SMART" id="SM00388">
    <property type="entry name" value="HisKA"/>
    <property type="match status" value="1"/>
</dbReference>
<dbReference type="Gene3D" id="1.10.287.130">
    <property type="match status" value="1"/>
</dbReference>
<dbReference type="Gene3D" id="3.30.565.10">
    <property type="entry name" value="Histidine kinase-like ATPase, C-terminal domain"/>
    <property type="match status" value="1"/>
</dbReference>
<dbReference type="Pfam" id="PF00072">
    <property type="entry name" value="Response_reg"/>
    <property type="match status" value="1"/>
</dbReference>
<dbReference type="EMBL" id="AP025516">
    <property type="protein sequence ID" value="BDD88348.1"/>
    <property type="molecule type" value="Genomic_DNA"/>
</dbReference>
<dbReference type="InterPro" id="IPR003594">
    <property type="entry name" value="HATPase_dom"/>
</dbReference>
<keyword evidence="7" id="KW-0067">ATP-binding</keyword>
<dbReference type="SUPFAM" id="SSF47384">
    <property type="entry name" value="Homodimeric domain of signal transducing histidine kinase"/>
    <property type="match status" value="1"/>
</dbReference>
<dbReference type="Gene3D" id="3.30.450.40">
    <property type="match status" value="1"/>
</dbReference>
<dbReference type="InterPro" id="IPR003661">
    <property type="entry name" value="HisK_dim/P_dom"/>
</dbReference>
<dbReference type="Pfam" id="PF01590">
    <property type="entry name" value="GAF"/>
    <property type="match status" value="1"/>
</dbReference>
<evidence type="ECO:0000259" key="15">
    <source>
        <dbReference type="PROSITE" id="PS50113"/>
    </source>
</evidence>
<dbReference type="PROSITE" id="PS50109">
    <property type="entry name" value="HIS_KIN"/>
    <property type="match status" value="1"/>
</dbReference>
<evidence type="ECO:0000256" key="9">
    <source>
        <dbReference type="PROSITE-ProRule" id="PRU00169"/>
    </source>
</evidence>
<dbReference type="SUPFAM" id="SSF55874">
    <property type="entry name" value="ATPase domain of HSP90 chaperone/DNA topoisomerase II/histidine kinase"/>
    <property type="match status" value="1"/>
</dbReference>
<dbReference type="SUPFAM" id="SSF53850">
    <property type="entry name" value="Periplasmic binding protein-like II"/>
    <property type="match status" value="2"/>
</dbReference>
<dbReference type="Gene3D" id="3.40.50.2300">
    <property type="match status" value="1"/>
</dbReference>
<dbReference type="PANTHER" id="PTHR43065:SF42">
    <property type="entry name" value="TWO-COMPONENT SENSOR PPRA"/>
    <property type="match status" value="1"/>
</dbReference>
<dbReference type="PROSITE" id="PS50112">
    <property type="entry name" value="PAS"/>
    <property type="match status" value="1"/>
</dbReference>
<dbReference type="CDD" id="cd13704">
    <property type="entry name" value="PBP2_HisK"/>
    <property type="match status" value="2"/>
</dbReference>
<dbReference type="InterPro" id="IPR036097">
    <property type="entry name" value="HisK_dim/P_sf"/>
</dbReference>
<feature type="domain" description="PAC" evidence="15">
    <location>
        <begin position="620"/>
        <end position="672"/>
    </location>
</feature>
<feature type="transmembrane region" description="Helical" evidence="11">
    <location>
        <begin position="22"/>
        <end position="40"/>
    </location>
</feature>
<feature type="transmembrane region" description="Helical" evidence="11">
    <location>
        <begin position="507"/>
        <end position="530"/>
    </location>
</feature>
<protein>
    <recommendedName>
        <fullName evidence="2">histidine kinase</fullName>
        <ecNumber evidence="2">2.7.13.3</ecNumber>
    </recommendedName>
</protein>
<dbReference type="Gene3D" id="3.40.190.10">
    <property type="entry name" value="Periplasmic binding protein-like II"/>
    <property type="match status" value="4"/>
</dbReference>
<dbReference type="EC" id="2.7.13.3" evidence="2"/>
<feature type="coiled-coil region" evidence="10">
    <location>
        <begin position="833"/>
        <end position="860"/>
    </location>
</feature>
<evidence type="ECO:0000259" key="12">
    <source>
        <dbReference type="PROSITE" id="PS50109"/>
    </source>
</evidence>
<dbReference type="CDD" id="cd00082">
    <property type="entry name" value="HisKA"/>
    <property type="match status" value="1"/>
</dbReference>